<proteinExistence type="predicted"/>
<sequence length="286" mass="29729">MHSRRTKALTLIAGLAAIAVLTGNAARGSEDAAPTVLEPAVTVTPYAAPPATTAPAPTTAASDNTAQTRAAAAAARAQASAAKWVVTKVVDGDTIWAARAGVTRKVRLIGVDTPEIGQCGYSEASRNLRGIIGGQPVTLTGGARDDVDRYGRLLRYVDVNGVDAGLRQVKQGYAVARYDSRDGYGRHARETAYVQADRSSPEAPCASPSSRGDGAGMSGATGSTHTSSWPLPGDEHPCPQSRPVKGNEDSMIAHEPGDRYYDVTNPEHCFATMSAAEAAGFRPAKV</sequence>
<dbReference type="EMBL" id="JBHTKH010000007">
    <property type="protein sequence ID" value="MFD1055181.1"/>
    <property type="molecule type" value="Genomic_DNA"/>
</dbReference>
<dbReference type="InterPro" id="IPR016071">
    <property type="entry name" value="Staphylococal_nuclease_OB-fold"/>
</dbReference>
<evidence type="ECO:0000313" key="4">
    <source>
        <dbReference type="EMBL" id="MFD1055181.1"/>
    </source>
</evidence>
<feature type="compositionally biased region" description="Basic and acidic residues" evidence="1">
    <location>
        <begin position="245"/>
        <end position="259"/>
    </location>
</feature>
<dbReference type="PROSITE" id="PS50830">
    <property type="entry name" value="TNASE_3"/>
    <property type="match status" value="1"/>
</dbReference>
<feature type="compositionally biased region" description="Low complexity" evidence="1">
    <location>
        <begin position="201"/>
        <end position="210"/>
    </location>
</feature>
<dbReference type="SMART" id="SM00318">
    <property type="entry name" value="SNc"/>
    <property type="match status" value="1"/>
</dbReference>
<dbReference type="InterPro" id="IPR035437">
    <property type="entry name" value="SNase_OB-fold_sf"/>
</dbReference>
<gene>
    <name evidence="4" type="ORF">ACFQ2V_12765</name>
</gene>
<dbReference type="RefSeq" id="WP_386053094.1">
    <property type="nucleotide sequence ID" value="NZ_JBHTKH010000007.1"/>
</dbReference>
<evidence type="ECO:0000256" key="2">
    <source>
        <dbReference type="SAM" id="SignalP"/>
    </source>
</evidence>
<comment type="caution">
    <text evidence="4">The sequence shown here is derived from an EMBL/GenBank/DDBJ whole genome shotgun (WGS) entry which is preliminary data.</text>
</comment>
<dbReference type="SUPFAM" id="SSF50199">
    <property type="entry name" value="Staphylococcal nuclease"/>
    <property type="match status" value="1"/>
</dbReference>
<evidence type="ECO:0000313" key="5">
    <source>
        <dbReference type="Proteomes" id="UP001597046"/>
    </source>
</evidence>
<accession>A0ABW3MX62</accession>
<keyword evidence="2" id="KW-0732">Signal</keyword>
<evidence type="ECO:0000256" key="1">
    <source>
        <dbReference type="SAM" id="MobiDB-lite"/>
    </source>
</evidence>
<feature type="signal peptide" evidence="2">
    <location>
        <begin position="1"/>
        <end position="25"/>
    </location>
</feature>
<dbReference type="Proteomes" id="UP001597046">
    <property type="component" value="Unassembled WGS sequence"/>
</dbReference>
<dbReference type="Pfam" id="PF00565">
    <property type="entry name" value="SNase"/>
    <property type="match status" value="1"/>
</dbReference>
<evidence type="ECO:0000259" key="3">
    <source>
        <dbReference type="PROSITE" id="PS50830"/>
    </source>
</evidence>
<protein>
    <submittedName>
        <fullName evidence="4">Thermonuclease family protein</fullName>
    </submittedName>
</protein>
<dbReference type="Gene3D" id="2.40.50.90">
    <property type="match status" value="1"/>
</dbReference>
<feature type="region of interest" description="Disordered" evidence="1">
    <location>
        <begin position="193"/>
        <end position="259"/>
    </location>
</feature>
<keyword evidence="5" id="KW-1185">Reference proteome</keyword>
<organism evidence="4 5">
    <name type="scientific">Terrabacter terrigena</name>
    <dbReference type="NCBI Taxonomy" id="574718"/>
    <lineage>
        <taxon>Bacteria</taxon>
        <taxon>Bacillati</taxon>
        <taxon>Actinomycetota</taxon>
        <taxon>Actinomycetes</taxon>
        <taxon>Micrococcales</taxon>
        <taxon>Intrasporangiaceae</taxon>
        <taxon>Terrabacter</taxon>
    </lineage>
</organism>
<reference evidence="5" key="1">
    <citation type="journal article" date="2019" name="Int. J. Syst. Evol. Microbiol.">
        <title>The Global Catalogue of Microorganisms (GCM) 10K type strain sequencing project: providing services to taxonomists for standard genome sequencing and annotation.</title>
        <authorList>
            <consortium name="The Broad Institute Genomics Platform"/>
            <consortium name="The Broad Institute Genome Sequencing Center for Infectious Disease"/>
            <person name="Wu L."/>
            <person name="Ma J."/>
        </authorList>
    </citation>
    <scope>NUCLEOTIDE SEQUENCE [LARGE SCALE GENOMIC DNA]</scope>
    <source>
        <strain evidence="5">CCUG 57508</strain>
    </source>
</reference>
<name>A0ABW3MX62_9MICO</name>
<feature type="region of interest" description="Disordered" evidence="1">
    <location>
        <begin position="48"/>
        <end position="67"/>
    </location>
</feature>
<feature type="chain" id="PRO_5045221768" evidence="2">
    <location>
        <begin position="26"/>
        <end position="286"/>
    </location>
</feature>
<feature type="domain" description="TNase-like" evidence="3">
    <location>
        <begin position="80"/>
        <end position="203"/>
    </location>
</feature>
<feature type="compositionally biased region" description="Polar residues" evidence="1">
    <location>
        <begin position="220"/>
        <end position="229"/>
    </location>
</feature>